<evidence type="ECO:0000313" key="6">
    <source>
        <dbReference type="Proteomes" id="UP000306241"/>
    </source>
</evidence>
<protein>
    <submittedName>
        <fullName evidence="5">MutT/nudix family protein</fullName>
    </submittedName>
</protein>
<dbReference type="CDD" id="cd04677">
    <property type="entry name" value="NUDIX_Hydrolase"/>
    <property type="match status" value="1"/>
</dbReference>
<comment type="similarity">
    <text evidence="3">Belongs to the Nudix hydrolase family.</text>
</comment>
<dbReference type="Gene3D" id="3.90.79.10">
    <property type="entry name" value="Nucleoside Triphosphate Pyrophosphohydrolase"/>
    <property type="match status" value="1"/>
</dbReference>
<dbReference type="InterPro" id="IPR020084">
    <property type="entry name" value="NUDIX_hydrolase_CS"/>
</dbReference>
<name>A0A4V0HAI7_STRPO</name>
<dbReference type="InterPro" id="IPR020476">
    <property type="entry name" value="Nudix_hydrolase"/>
</dbReference>
<sequence>MSDYIKYIRSKVGQDSILLPFAAGILEDQYGRILLQKRADTGNWGVPGGCMELGESSLDTVIREFFEETGIQVEALKLLNVYTNFETLFPNGDRAQTVGIVYKLRAIAPYDINGVTNEETLELAFFSEERIKDILLVNEQHQQIIEEYFSGNYKLGH</sequence>
<dbReference type="PROSITE" id="PS51462">
    <property type="entry name" value="NUDIX"/>
    <property type="match status" value="1"/>
</dbReference>
<dbReference type="InterPro" id="IPR000086">
    <property type="entry name" value="NUDIX_hydrolase_dom"/>
</dbReference>
<evidence type="ECO:0000259" key="4">
    <source>
        <dbReference type="PROSITE" id="PS51462"/>
    </source>
</evidence>
<keyword evidence="2 3" id="KW-0378">Hydrolase</keyword>
<evidence type="ECO:0000256" key="2">
    <source>
        <dbReference type="ARBA" id="ARBA00022801"/>
    </source>
</evidence>
<dbReference type="InterPro" id="IPR015797">
    <property type="entry name" value="NUDIX_hydrolase-like_dom_sf"/>
</dbReference>
<dbReference type="Proteomes" id="UP000306241">
    <property type="component" value="Chromosome"/>
</dbReference>
<dbReference type="PROSITE" id="PS00893">
    <property type="entry name" value="NUDIX_BOX"/>
    <property type="match status" value="1"/>
</dbReference>
<dbReference type="AlphaFoldDB" id="A0A4V0HAI7"/>
<organism evidence="5 6">
    <name type="scientific">Streptococcus porcinus</name>
    <dbReference type="NCBI Taxonomy" id="1340"/>
    <lineage>
        <taxon>Bacteria</taxon>
        <taxon>Bacillati</taxon>
        <taxon>Bacillota</taxon>
        <taxon>Bacilli</taxon>
        <taxon>Lactobacillales</taxon>
        <taxon>Streptococcaceae</taxon>
        <taxon>Streptococcus</taxon>
    </lineage>
</organism>
<dbReference type="PRINTS" id="PR00502">
    <property type="entry name" value="NUDIXFAMILY"/>
</dbReference>
<feature type="domain" description="Nudix hydrolase" evidence="4">
    <location>
        <begin position="16"/>
        <end position="149"/>
    </location>
</feature>
<gene>
    <name evidence="5" type="ORF">NCTC10924_01355</name>
</gene>
<dbReference type="Pfam" id="PF00293">
    <property type="entry name" value="NUDIX"/>
    <property type="match status" value="1"/>
</dbReference>
<evidence type="ECO:0000256" key="3">
    <source>
        <dbReference type="RuleBase" id="RU003476"/>
    </source>
</evidence>
<dbReference type="RefSeq" id="WP_003085072.1">
    <property type="nucleotide sequence ID" value="NZ_CP070236.1"/>
</dbReference>
<dbReference type="GO" id="GO:0016787">
    <property type="term" value="F:hydrolase activity"/>
    <property type="evidence" value="ECO:0007669"/>
    <property type="project" value="UniProtKB-KW"/>
</dbReference>
<accession>A0A4V0HAI7</accession>
<dbReference type="SUPFAM" id="SSF55811">
    <property type="entry name" value="Nudix"/>
    <property type="match status" value="1"/>
</dbReference>
<proteinExistence type="inferred from homology"/>
<evidence type="ECO:0000256" key="1">
    <source>
        <dbReference type="ARBA" id="ARBA00001946"/>
    </source>
</evidence>
<dbReference type="PANTHER" id="PTHR43046">
    <property type="entry name" value="GDP-MANNOSE MANNOSYL HYDROLASE"/>
    <property type="match status" value="1"/>
</dbReference>
<dbReference type="EMBL" id="LR594052">
    <property type="protein sequence ID" value="VTT45148.1"/>
    <property type="molecule type" value="Genomic_DNA"/>
</dbReference>
<dbReference type="OrthoDB" id="9787476at2"/>
<reference evidence="5 6" key="1">
    <citation type="submission" date="2019-05" db="EMBL/GenBank/DDBJ databases">
        <authorList>
            <consortium name="Pathogen Informatics"/>
        </authorList>
    </citation>
    <scope>NUCLEOTIDE SEQUENCE [LARGE SCALE GENOMIC DNA]</scope>
    <source>
        <strain evidence="5 6">NCTC10924</strain>
    </source>
</reference>
<dbReference type="PANTHER" id="PTHR43046:SF2">
    <property type="entry name" value="8-OXO-DGTP DIPHOSPHATASE-RELATED"/>
    <property type="match status" value="1"/>
</dbReference>
<comment type="cofactor">
    <cofactor evidence="1">
        <name>Mg(2+)</name>
        <dbReference type="ChEBI" id="CHEBI:18420"/>
    </cofactor>
</comment>
<evidence type="ECO:0000313" key="5">
    <source>
        <dbReference type="EMBL" id="VTT45148.1"/>
    </source>
</evidence>